<keyword evidence="3" id="KW-0812">Transmembrane</keyword>
<proteinExistence type="predicted"/>
<dbReference type="CDD" id="cd06257">
    <property type="entry name" value="DnaJ"/>
    <property type="match status" value="1"/>
</dbReference>
<keyword evidence="3" id="KW-1133">Transmembrane helix</keyword>
<dbReference type="SUPFAM" id="SSF46565">
    <property type="entry name" value="Chaperone J-domain"/>
    <property type="match status" value="1"/>
</dbReference>
<feature type="region of interest" description="Disordered" evidence="2">
    <location>
        <begin position="76"/>
        <end position="136"/>
    </location>
</feature>
<dbReference type="GO" id="GO:0042026">
    <property type="term" value="P:protein refolding"/>
    <property type="evidence" value="ECO:0007669"/>
    <property type="project" value="TreeGrafter"/>
</dbReference>
<keyword evidence="1" id="KW-0143">Chaperone</keyword>
<evidence type="ECO:0000256" key="3">
    <source>
        <dbReference type="SAM" id="Phobius"/>
    </source>
</evidence>
<dbReference type="Pfam" id="PF00226">
    <property type="entry name" value="DnaJ"/>
    <property type="match status" value="1"/>
</dbReference>
<sequence>MYHPDVTKDPKSKEMFQAVSEAYAVLGDDRRRRTYDRSLAEASGANHRGATAHHSYYSAQWSYESRRRGATYAWEYARRPGTSHQRPPPGYSQHASGSSTQHPHRHHYDPFASPNVQRATGRRKASQSQDEFTDADRVSSESGFWRVVQVFGIVMVIATVGGGFSANAT</sequence>
<dbReference type="EMBL" id="HE796895">
    <property type="protein sequence ID" value="CCL98640.1"/>
    <property type="molecule type" value="Genomic_DNA"/>
</dbReference>
<accession>J4GI88</accession>
<evidence type="ECO:0000256" key="2">
    <source>
        <dbReference type="SAM" id="MobiDB-lite"/>
    </source>
</evidence>
<keyword evidence="3" id="KW-0472">Membrane</keyword>
<dbReference type="AlphaFoldDB" id="J4GI88"/>
<evidence type="ECO:0000256" key="1">
    <source>
        <dbReference type="ARBA" id="ARBA00023186"/>
    </source>
</evidence>
<dbReference type="InterPro" id="IPR036869">
    <property type="entry name" value="J_dom_sf"/>
</dbReference>
<reference evidence="5 6" key="1">
    <citation type="journal article" date="2012" name="Appl. Environ. Microbiol.">
        <title>Short-read sequencing for genomic analysis of the brown rot fungus Fibroporia radiculosa.</title>
        <authorList>
            <person name="Tang J.D."/>
            <person name="Perkins A.D."/>
            <person name="Sonstegard T.S."/>
            <person name="Schroeder S.G."/>
            <person name="Burgess S.C."/>
            <person name="Diehl S.V."/>
        </authorList>
    </citation>
    <scope>NUCLEOTIDE SEQUENCE [LARGE SCALE GENOMIC DNA]</scope>
    <source>
        <strain evidence="5 6">TFFH 294</strain>
    </source>
</reference>
<dbReference type="OrthoDB" id="445556at2759"/>
<dbReference type="HOGENOM" id="CLU_1409763_0_0_1"/>
<dbReference type="InterPro" id="IPR001623">
    <property type="entry name" value="DnaJ_domain"/>
</dbReference>
<dbReference type="GO" id="GO:0051082">
    <property type="term" value="F:unfolded protein binding"/>
    <property type="evidence" value="ECO:0007669"/>
    <property type="project" value="TreeGrafter"/>
</dbReference>
<dbReference type="Proteomes" id="UP000006352">
    <property type="component" value="Unassembled WGS sequence"/>
</dbReference>
<feature type="transmembrane region" description="Helical" evidence="3">
    <location>
        <begin position="147"/>
        <end position="166"/>
    </location>
</feature>
<dbReference type="Gene3D" id="1.10.287.110">
    <property type="entry name" value="DnaJ domain"/>
    <property type="match status" value="1"/>
</dbReference>
<feature type="domain" description="J" evidence="4">
    <location>
        <begin position="1"/>
        <end position="39"/>
    </location>
</feature>
<dbReference type="GeneID" id="24093551"/>
<name>J4GI88_9APHY</name>
<dbReference type="PROSITE" id="PS50076">
    <property type="entry name" value="DNAJ_2"/>
    <property type="match status" value="1"/>
</dbReference>
<dbReference type="GO" id="GO:0005737">
    <property type="term" value="C:cytoplasm"/>
    <property type="evidence" value="ECO:0007669"/>
    <property type="project" value="TreeGrafter"/>
</dbReference>
<keyword evidence="6" id="KW-1185">Reference proteome</keyword>
<dbReference type="InterPro" id="IPR018253">
    <property type="entry name" value="DnaJ_domain_CS"/>
</dbReference>
<dbReference type="PANTHER" id="PTHR43096:SF52">
    <property type="entry name" value="DNAJ HOMOLOG 1, MITOCHONDRIAL-RELATED"/>
    <property type="match status" value="1"/>
</dbReference>
<gene>
    <name evidence="5" type="ORF">FIBRA_00642</name>
</gene>
<dbReference type="PROSITE" id="PS00636">
    <property type="entry name" value="DNAJ_1"/>
    <property type="match status" value="1"/>
</dbReference>
<dbReference type="STRING" id="599839.J4GI88"/>
<organism evidence="5 6">
    <name type="scientific">Fibroporia radiculosa</name>
    <dbReference type="NCBI Taxonomy" id="599839"/>
    <lineage>
        <taxon>Eukaryota</taxon>
        <taxon>Fungi</taxon>
        <taxon>Dikarya</taxon>
        <taxon>Basidiomycota</taxon>
        <taxon>Agaricomycotina</taxon>
        <taxon>Agaricomycetes</taxon>
        <taxon>Polyporales</taxon>
        <taxon>Fibroporiaceae</taxon>
        <taxon>Fibroporia</taxon>
    </lineage>
</organism>
<evidence type="ECO:0000259" key="4">
    <source>
        <dbReference type="PROSITE" id="PS50076"/>
    </source>
</evidence>
<evidence type="ECO:0000313" key="5">
    <source>
        <dbReference type="EMBL" id="CCL98640.1"/>
    </source>
</evidence>
<protein>
    <recommendedName>
        <fullName evidence="4">J domain-containing protein</fullName>
    </recommendedName>
</protein>
<dbReference type="PANTHER" id="PTHR43096">
    <property type="entry name" value="DNAJ HOMOLOG 1, MITOCHONDRIAL-RELATED"/>
    <property type="match status" value="1"/>
</dbReference>
<evidence type="ECO:0000313" key="6">
    <source>
        <dbReference type="Proteomes" id="UP000006352"/>
    </source>
</evidence>
<dbReference type="InParanoid" id="J4GI88"/>
<dbReference type="RefSeq" id="XP_012177923.1">
    <property type="nucleotide sequence ID" value="XM_012322533.1"/>
</dbReference>